<protein>
    <submittedName>
        <fullName evidence="2">Uncharacterized protein</fullName>
    </submittedName>
</protein>
<evidence type="ECO:0000313" key="2">
    <source>
        <dbReference type="EMBL" id="KAF5196423.1"/>
    </source>
</evidence>
<dbReference type="Proteomes" id="UP000554482">
    <property type="component" value="Unassembled WGS sequence"/>
</dbReference>
<dbReference type="AlphaFoldDB" id="A0A7J6WHJ6"/>
<reference evidence="2 3" key="1">
    <citation type="submission" date="2020-06" db="EMBL/GenBank/DDBJ databases">
        <title>Transcriptomic and genomic resources for Thalictrum thalictroides and T. hernandezii: Facilitating candidate gene discovery in an emerging model plant lineage.</title>
        <authorList>
            <person name="Arias T."/>
            <person name="Riano-Pachon D.M."/>
            <person name="Di Stilio V.S."/>
        </authorList>
    </citation>
    <scope>NUCLEOTIDE SEQUENCE [LARGE SCALE GENOMIC DNA]</scope>
    <source>
        <strain evidence="3">cv. WT478/WT964</strain>
        <tissue evidence="2">Leaves</tissue>
    </source>
</reference>
<evidence type="ECO:0000313" key="3">
    <source>
        <dbReference type="Proteomes" id="UP000554482"/>
    </source>
</evidence>
<organism evidence="2 3">
    <name type="scientific">Thalictrum thalictroides</name>
    <name type="common">Rue-anemone</name>
    <name type="synonym">Anemone thalictroides</name>
    <dbReference type="NCBI Taxonomy" id="46969"/>
    <lineage>
        <taxon>Eukaryota</taxon>
        <taxon>Viridiplantae</taxon>
        <taxon>Streptophyta</taxon>
        <taxon>Embryophyta</taxon>
        <taxon>Tracheophyta</taxon>
        <taxon>Spermatophyta</taxon>
        <taxon>Magnoliopsida</taxon>
        <taxon>Ranunculales</taxon>
        <taxon>Ranunculaceae</taxon>
        <taxon>Thalictroideae</taxon>
        <taxon>Thalictrum</taxon>
    </lineage>
</organism>
<sequence>MDVSDTLMGLPPGFENGKHGAEEGLADDKEKRIAMLTSLRNCKTEAEIGVWMEYVAIPLAPFIGVSKRVDGTYGENDFRKLVGKQKQVCRGAQ</sequence>
<dbReference type="EMBL" id="JABWDY010016015">
    <property type="protein sequence ID" value="KAF5196423.1"/>
    <property type="molecule type" value="Genomic_DNA"/>
</dbReference>
<gene>
    <name evidence="2" type="ORF">FRX31_013989</name>
</gene>
<proteinExistence type="predicted"/>
<accession>A0A7J6WHJ6</accession>
<comment type="caution">
    <text evidence="2">The sequence shown here is derived from an EMBL/GenBank/DDBJ whole genome shotgun (WGS) entry which is preliminary data.</text>
</comment>
<name>A0A7J6WHJ6_THATH</name>
<evidence type="ECO:0000256" key="1">
    <source>
        <dbReference type="SAM" id="MobiDB-lite"/>
    </source>
</evidence>
<keyword evidence="3" id="KW-1185">Reference proteome</keyword>
<feature type="region of interest" description="Disordered" evidence="1">
    <location>
        <begin position="1"/>
        <end position="24"/>
    </location>
</feature>